<keyword evidence="3" id="KW-1185">Reference proteome</keyword>
<feature type="transmembrane region" description="Helical" evidence="1">
    <location>
        <begin position="47"/>
        <end position="65"/>
    </location>
</feature>
<keyword evidence="1" id="KW-1133">Transmembrane helix</keyword>
<keyword evidence="1" id="KW-0472">Membrane</keyword>
<feature type="transmembrane region" description="Helical" evidence="1">
    <location>
        <begin position="77"/>
        <end position="98"/>
    </location>
</feature>
<evidence type="ECO:0000313" key="2">
    <source>
        <dbReference type="EMBL" id="MCW1933688.1"/>
    </source>
</evidence>
<organism evidence="2 3">
    <name type="scientific">Pararhodobacter zhoushanensis</name>
    <dbReference type="NCBI Taxonomy" id="2479545"/>
    <lineage>
        <taxon>Bacteria</taxon>
        <taxon>Pseudomonadati</taxon>
        <taxon>Pseudomonadota</taxon>
        <taxon>Alphaproteobacteria</taxon>
        <taxon>Rhodobacterales</taxon>
        <taxon>Paracoccaceae</taxon>
        <taxon>Pararhodobacter</taxon>
    </lineage>
</organism>
<keyword evidence="1" id="KW-0812">Transmembrane</keyword>
<dbReference type="EMBL" id="JAPDFL010000001">
    <property type="protein sequence ID" value="MCW1933688.1"/>
    <property type="molecule type" value="Genomic_DNA"/>
</dbReference>
<reference evidence="2 3" key="1">
    <citation type="submission" date="2022-10" db="EMBL/GenBank/DDBJ databases">
        <title>Pararhodobacter sp. nov., isolated from marine algae.</title>
        <authorList>
            <person name="Choi B.J."/>
            <person name="Kim J.M."/>
            <person name="Lee J.K."/>
            <person name="Choi D.G."/>
            <person name="Jeon C.O."/>
        </authorList>
    </citation>
    <scope>NUCLEOTIDE SEQUENCE [LARGE SCALE GENOMIC DNA]</scope>
    <source>
        <strain evidence="2 3">ZQ420</strain>
    </source>
</reference>
<dbReference type="Proteomes" id="UP001208938">
    <property type="component" value="Unassembled WGS sequence"/>
</dbReference>
<sequence length="106" mass="10957">MIWLLRVIAGPLVWAAGFSAVYALHGIGCARGWPGVATPLGPLHDAALIGALVVALVAAALIFVRRPRPPMAPEDRLITYGAWIGLISVGFTLFPVVAVSTCAVAG</sequence>
<gene>
    <name evidence="2" type="ORF">OKW52_15830</name>
</gene>
<proteinExistence type="predicted"/>
<comment type="caution">
    <text evidence="2">The sequence shown here is derived from an EMBL/GenBank/DDBJ whole genome shotgun (WGS) entry which is preliminary data.</text>
</comment>
<evidence type="ECO:0000256" key="1">
    <source>
        <dbReference type="SAM" id="Phobius"/>
    </source>
</evidence>
<evidence type="ECO:0000313" key="3">
    <source>
        <dbReference type="Proteomes" id="UP001208938"/>
    </source>
</evidence>
<name>A0ABT3H1V5_9RHOB</name>
<accession>A0ABT3H1V5</accession>
<protein>
    <submittedName>
        <fullName evidence="2">Uncharacterized protein</fullName>
    </submittedName>
</protein>
<dbReference type="RefSeq" id="WP_264506568.1">
    <property type="nucleotide sequence ID" value="NZ_JAPDFL010000001.1"/>
</dbReference>